<feature type="transmembrane region" description="Helical" evidence="7">
    <location>
        <begin position="308"/>
        <end position="336"/>
    </location>
</feature>
<evidence type="ECO:0000256" key="1">
    <source>
        <dbReference type="ARBA" id="ARBA00004651"/>
    </source>
</evidence>
<dbReference type="GO" id="GO:0022857">
    <property type="term" value="F:transmembrane transporter activity"/>
    <property type="evidence" value="ECO:0007669"/>
    <property type="project" value="TreeGrafter"/>
</dbReference>
<organism evidence="9 10">
    <name type="scientific">Enterococcus avium</name>
    <name type="common">Streptococcus avium</name>
    <dbReference type="NCBI Taxonomy" id="33945"/>
    <lineage>
        <taxon>Bacteria</taxon>
        <taxon>Bacillati</taxon>
        <taxon>Bacillota</taxon>
        <taxon>Bacilli</taxon>
        <taxon>Lactobacillales</taxon>
        <taxon>Enterococcaceae</taxon>
        <taxon>Enterococcus</taxon>
    </lineage>
</organism>
<protein>
    <submittedName>
        <fullName evidence="9">ABC transporter permease</fullName>
    </submittedName>
</protein>
<gene>
    <name evidence="9" type="ORF">EK398_13625</name>
</gene>
<dbReference type="InterPro" id="IPR050250">
    <property type="entry name" value="Macrolide_Exporter_MacB"/>
</dbReference>
<feature type="transmembrane region" description="Helical" evidence="7">
    <location>
        <begin position="24"/>
        <end position="48"/>
    </location>
</feature>
<dbReference type="InterPro" id="IPR003838">
    <property type="entry name" value="ABC3_permease_C"/>
</dbReference>
<accession>A0A437UQA7</accession>
<dbReference type="PANTHER" id="PTHR30572">
    <property type="entry name" value="MEMBRANE COMPONENT OF TRANSPORTER-RELATED"/>
    <property type="match status" value="1"/>
</dbReference>
<feature type="domain" description="ABC3 transporter permease C-terminal" evidence="8">
    <location>
        <begin position="264"/>
        <end position="385"/>
    </location>
</feature>
<sequence length="824" mass="92575">MKEQRQAIHNLWLNSFKSNRRRNFFVVLALALTTLLISSVIGLGMSFIEASNKQTVQRVGTTADANLNDLTKQQIEILKKDASIKTVGTQQTIGAVDSQRLKNTKIQMALHWYDKSEWNGLRTEAINDFTGKFPEKENEIMAPLAALKELGILKPEAGQKIYLPCLIDGKNVKKEFVLSGYYKEYVIARVVDFSYVLVSDQFAEKYGSSTSSKTYSIKYKDSNNLGQQNKKLAKKLKLSETQEIKTTLKESKQSVTTLILGIGMFLAIILISGGLLIYNVLYISIANDIRFYGLLKALGTTKRQLRKIIFYQSILLSVIGIPIGLIGGFSISHVLIPFVMKATNFSEAIVVSTQPIIYFGAGLFALMIMLLSSIKPANYAAKVSPVLAINFTESKVKKGDIRSKNGGKLYLMAWRNIFRDKKRALIVIISMTLGITSFVAVNTIVKSMDFEKFVLSEMNYDIMISPSPTNTDNKESDSKRTEKEQVSQQLVQLINKNENVTSADIYYSEPVLVNYDEQKFAPYIRSYNSYFKYAKIEQKKIQSDGFSGDLISIDTDELAKLLVKNKEKSFDQTAFENGNITYIQSDHPADFSHIPEIQFSTSDKQTHQVKIAGFIPNNYLEFQTGGAPAMFVSKQYLDKISPHASLWSANININKKTADLTSDQFQRFIDEQSVYRIMTKTEMRNRAVEEISTMRMMGNTLAIVLALIGLLNFVNIITTSILARKQELATLESIGMTRKQTNKVLMFEGSYYALIVGGLVLTFGLGITYALYSIVKRSATYASFDLPIVEISVSLLLMLMICLLAPYLVMRSSGKRSLAERIKE</sequence>
<reference evidence="9 10" key="1">
    <citation type="submission" date="2018-12" db="EMBL/GenBank/DDBJ databases">
        <title>A novel vanA-carrying plasmid in a clinical isolate of Enterococcus avium.</title>
        <authorList>
            <person name="Bernasconi O.J."/>
            <person name="Luzzaro F."/>
            <person name="Endimiani A."/>
        </authorList>
    </citation>
    <scope>NUCLEOTIDE SEQUENCE [LARGE SCALE GENOMIC DNA]</scope>
    <source>
        <strain evidence="9 10">LC0559/18</strain>
    </source>
</reference>
<feature type="transmembrane region" description="Helical" evidence="7">
    <location>
        <begin position="424"/>
        <end position="445"/>
    </location>
</feature>
<feature type="transmembrane region" description="Helical" evidence="7">
    <location>
        <begin position="258"/>
        <end position="287"/>
    </location>
</feature>
<dbReference type="Pfam" id="PF02687">
    <property type="entry name" value="FtsX"/>
    <property type="match status" value="2"/>
</dbReference>
<comment type="subcellular location">
    <subcellularLocation>
        <location evidence="1">Cell membrane</location>
        <topology evidence="1">Multi-pass membrane protein</topology>
    </subcellularLocation>
</comment>
<dbReference type="Proteomes" id="UP000288388">
    <property type="component" value="Unassembled WGS sequence"/>
</dbReference>
<dbReference type="GO" id="GO:0005886">
    <property type="term" value="C:plasma membrane"/>
    <property type="evidence" value="ECO:0007669"/>
    <property type="project" value="UniProtKB-SubCell"/>
</dbReference>
<comment type="caution">
    <text evidence="9">The sequence shown here is derived from an EMBL/GenBank/DDBJ whole genome shotgun (WGS) entry which is preliminary data.</text>
</comment>
<keyword evidence="3 7" id="KW-0812">Transmembrane</keyword>
<feature type="transmembrane region" description="Helical" evidence="7">
    <location>
        <begin position="791"/>
        <end position="809"/>
    </location>
</feature>
<evidence type="ECO:0000313" key="10">
    <source>
        <dbReference type="Proteomes" id="UP000288388"/>
    </source>
</evidence>
<feature type="transmembrane region" description="Helical" evidence="7">
    <location>
        <begin position="744"/>
        <end position="771"/>
    </location>
</feature>
<evidence type="ECO:0000256" key="7">
    <source>
        <dbReference type="SAM" id="Phobius"/>
    </source>
</evidence>
<feature type="domain" description="ABC3 transporter permease C-terminal" evidence="8">
    <location>
        <begin position="700"/>
        <end position="812"/>
    </location>
</feature>
<dbReference type="AlphaFoldDB" id="A0A437UQA7"/>
<keyword evidence="4 7" id="KW-1133">Transmembrane helix</keyword>
<keyword evidence="2" id="KW-1003">Cell membrane</keyword>
<dbReference type="PANTHER" id="PTHR30572:SF4">
    <property type="entry name" value="ABC TRANSPORTER PERMEASE YTRF"/>
    <property type="match status" value="1"/>
</dbReference>
<dbReference type="EMBL" id="RYZS01000001">
    <property type="protein sequence ID" value="RVU95798.1"/>
    <property type="molecule type" value="Genomic_DNA"/>
</dbReference>
<name>A0A437UQA7_ENTAV</name>
<feature type="transmembrane region" description="Helical" evidence="7">
    <location>
        <begin position="701"/>
        <end position="723"/>
    </location>
</feature>
<evidence type="ECO:0000256" key="2">
    <source>
        <dbReference type="ARBA" id="ARBA00022475"/>
    </source>
</evidence>
<keyword evidence="5 7" id="KW-0472">Membrane</keyword>
<dbReference type="RefSeq" id="WP_127979326.1">
    <property type="nucleotide sequence ID" value="NZ_RYZS01000001.1"/>
</dbReference>
<evidence type="ECO:0000256" key="6">
    <source>
        <dbReference type="ARBA" id="ARBA00038076"/>
    </source>
</evidence>
<evidence type="ECO:0000313" key="9">
    <source>
        <dbReference type="EMBL" id="RVU95798.1"/>
    </source>
</evidence>
<feature type="transmembrane region" description="Helical" evidence="7">
    <location>
        <begin position="356"/>
        <end position="374"/>
    </location>
</feature>
<evidence type="ECO:0000256" key="3">
    <source>
        <dbReference type="ARBA" id="ARBA00022692"/>
    </source>
</evidence>
<evidence type="ECO:0000256" key="5">
    <source>
        <dbReference type="ARBA" id="ARBA00023136"/>
    </source>
</evidence>
<evidence type="ECO:0000256" key="4">
    <source>
        <dbReference type="ARBA" id="ARBA00022989"/>
    </source>
</evidence>
<proteinExistence type="inferred from homology"/>
<comment type="similarity">
    <text evidence="6">Belongs to the ABC-4 integral membrane protein family.</text>
</comment>
<evidence type="ECO:0000259" key="8">
    <source>
        <dbReference type="Pfam" id="PF02687"/>
    </source>
</evidence>